<evidence type="ECO:0000313" key="3">
    <source>
        <dbReference type="Proteomes" id="UP001195483"/>
    </source>
</evidence>
<sequence>MKSMKSMKMKSMKSMKMKSMKSMKMKSMKSMKTKINEEHEDEINEEHEDEINEEHEDEINEEHADEINEEHEDEINEGKSLPYSHFWESGLCGQVPFSCEEDLGSRRTTSYNSRLGQRESFLVTDSAGITFILSLLKEKNLDTSQLFRNMGQFLMFRCICKLHLHLCIPWLKSDYGAYMRYSQKVLKFLPSTRPPAVNI</sequence>
<proteinExistence type="predicted"/>
<reference evidence="2" key="3">
    <citation type="submission" date="2023-05" db="EMBL/GenBank/DDBJ databases">
        <authorList>
            <person name="Smith C.H."/>
        </authorList>
    </citation>
    <scope>NUCLEOTIDE SEQUENCE</scope>
    <source>
        <strain evidence="2">CHS0354</strain>
        <tissue evidence="2">Mantle</tissue>
    </source>
</reference>
<feature type="compositionally biased region" description="Acidic residues" evidence="1">
    <location>
        <begin position="38"/>
        <end position="56"/>
    </location>
</feature>
<feature type="compositionally biased region" description="Basic residues" evidence="1">
    <location>
        <begin position="1"/>
        <end position="32"/>
    </location>
</feature>
<comment type="caution">
    <text evidence="2">The sequence shown here is derived from an EMBL/GenBank/DDBJ whole genome shotgun (WGS) entry which is preliminary data.</text>
</comment>
<evidence type="ECO:0000313" key="2">
    <source>
        <dbReference type="EMBL" id="KAK3587079.1"/>
    </source>
</evidence>
<reference evidence="2" key="2">
    <citation type="journal article" date="2021" name="Genome Biol. Evol.">
        <title>Developing a high-quality reference genome for a parasitic bivalve with doubly uniparental inheritance (Bivalvia: Unionida).</title>
        <authorList>
            <person name="Smith C.H."/>
        </authorList>
    </citation>
    <scope>NUCLEOTIDE SEQUENCE</scope>
    <source>
        <strain evidence="2">CHS0354</strain>
        <tissue evidence="2">Mantle</tissue>
    </source>
</reference>
<accession>A0AAE0S8B9</accession>
<keyword evidence="3" id="KW-1185">Reference proteome</keyword>
<organism evidence="2 3">
    <name type="scientific">Potamilus streckersoni</name>
    <dbReference type="NCBI Taxonomy" id="2493646"/>
    <lineage>
        <taxon>Eukaryota</taxon>
        <taxon>Metazoa</taxon>
        <taxon>Spiralia</taxon>
        <taxon>Lophotrochozoa</taxon>
        <taxon>Mollusca</taxon>
        <taxon>Bivalvia</taxon>
        <taxon>Autobranchia</taxon>
        <taxon>Heteroconchia</taxon>
        <taxon>Palaeoheterodonta</taxon>
        <taxon>Unionida</taxon>
        <taxon>Unionoidea</taxon>
        <taxon>Unionidae</taxon>
        <taxon>Ambleminae</taxon>
        <taxon>Lampsilini</taxon>
        <taxon>Potamilus</taxon>
    </lineage>
</organism>
<dbReference type="Proteomes" id="UP001195483">
    <property type="component" value="Unassembled WGS sequence"/>
</dbReference>
<protein>
    <submittedName>
        <fullName evidence="2">Uncharacterized protein</fullName>
    </submittedName>
</protein>
<dbReference type="AlphaFoldDB" id="A0AAE0S8B9"/>
<gene>
    <name evidence="2" type="ORF">CHS0354_014952</name>
</gene>
<reference evidence="2" key="1">
    <citation type="journal article" date="2021" name="Genome Biol. Evol.">
        <title>A High-Quality Reference Genome for a Parasitic Bivalve with Doubly Uniparental Inheritance (Bivalvia: Unionida).</title>
        <authorList>
            <person name="Smith C.H."/>
        </authorList>
    </citation>
    <scope>NUCLEOTIDE SEQUENCE</scope>
    <source>
        <strain evidence="2">CHS0354</strain>
    </source>
</reference>
<feature type="region of interest" description="Disordered" evidence="1">
    <location>
        <begin position="1"/>
        <end position="56"/>
    </location>
</feature>
<name>A0AAE0S8B9_9BIVA</name>
<dbReference type="EMBL" id="JAEAOA010000921">
    <property type="protein sequence ID" value="KAK3587079.1"/>
    <property type="molecule type" value="Genomic_DNA"/>
</dbReference>
<evidence type="ECO:0000256" key="1">
    <source>
        <dbReference type="SAM" id="MobiDB-lite"/>
    </source>
</evidence>